<dbReference type="Gene3D" id="3.20.20.190">
    <property type="entry name" value="Phosphatidylinositol (PI) phosphodiesterase"/>
    <property type="match status" value="1"/>
</dbReference>
<dbReference type="InterPro" id="IPR030395">
    <property type="entry name" value="GP_PDE_dom"/>
</dbReference>
<dbReference type="PANTHER" id="PTHR46211:SF1">
    <property type="entry name" value="GLYCEROPHOSPHODIESTER PHOSPHODIESTERASE, CYTOPLASMIC"/>
    <property type="match status" value="1"/>
</dbReference>
<accession>A0ABP6VS54</accession>
<organism evidence="2 3">
    <name type="scientific">Zobellella aerophila</name>
    <dbReference type="NCBI Taxonomy" id="870480"/>
    <lineage>
        <taxon>Bacteria</taxon>
        <taxon>Pseudomonadati</taxon>
        <taxon>Pseudomonadota</taxon>
        <taxon>Gammaproteobacteria</taxon>
        <taxon>Aeromonadales</taxon>
        <taxon>Aeromonadaceae</taxon>
        <taxon>Zobellella</taxon>
    </lineage>
</organism>
<dbReference type="SUPFAM" id="SSF51695">
    <property type="entry name" value="PLC-like phosphodiesterases"/>
    <property type="match status" value="1"/>
</dbReference>
<gene>
    <name evidence="2" type="ORF">GCM10022394_18100</name>
</gene>
<dbReference type="Pfam" id="PF03009">
    <property type="entry name" value="GDPD"/>
    <property type="match status" value="1"/>
</dbReference>
<evidence type="ECO:0000313" key="2">
    <source>
        <dbReference type="EMBL" id="GAA3538813.1"/>
    </source>
</evidence>
<reference evidence="3" key="1">
    <citation type="journal article" date="2019" name="Int. J. Syst. Evol. Microbiol.">
        <title>The Global Catalogue of Microorganisms (GCM) 10K type strain sequencing project: providing services to taxonomists for standard genome sequencing and annotation.</title>
        <authorList>
            <consortium name="The Broad Institute Genomics Platform"/>
            <consortium name="The Broad Institute Genome Sequencing Center for Infectious Disease"/>
            <person name="Wu L."/>
            <person name="Ma J."/>
        </authorList>
    </citation>
    <scope>NUCLEOTIDE SEQUENCE [LARGE SCALE GENOMIC DNA]</scope>
    <source>
        <strain evidence="3">JCM 17110</strain>
    </source>
</reference>
<protein>
    <submittedName>
        <fullName evidence="2">Glycerophosphoryl diester phosphodiesterase</fullName>
    </submittedName>
</protein>
<dbReference type="PANTHER" id="PTHR46211">
    <property type="entry name" value="GLYCEROPHOSPHORYL DIESTER PHOSPHODIESTERASE"/>
    <property type="match status" value="1"/>
</dbReference>
<proteinExistence type="predicted"/>
<dbReference type="EMBL" id="BAABCX010000002">
    <property type="protein sequence ID" value="GAA3538813.1"/>
    <property type="molecule type" value="Genomic_DNA"/>
</dbReference>
<dbReference type="RefSeq" id="WP_344957118.1">
    <property type="nucleotide sequence ID" value="NZ_BAABCX010000002.1"/>
</dbReference>
<dbReference type="Proteomes" id="UP001500795">
    <property type="component" value="Unassembled WGS sequence"/>
</dbReference>
<evidence type="ECO:0000259" key="1">
    <source>
        <dbReference type="PROSITE" id="PS51704"/>
    </source>
</evidence>
<dbReference type="PROSITE" id="PS51704">
    <property type="entry name" value="GP_PDE"/>
    <property type="match status" value="1"/>
</dbReference>
<keyword evidence="3" id="KW-1185">Reference proteome</keyword>
<evidence type="ECO:0000313" key="3">
    <source>
        <dbReference type="Proteomes" id="UP001500795"/>
    </source>
</evidence>
<dbReference type="InterPro" id="IPR017946">
    <property type="entry name" value="PLC-like_Pdiesterase_TIM-brl"/>
</dbReference>
<comment type="caution">
    <text evidence="2">The sequence shown here is derived from an EMBL/GenBank/DDBJ whole genome shotgun (WGS) entry which is preliminary data.</text>
</comment>
<sequence length="246" mass="27590">MMLCGHRGVASLAPENTLAGMRKVRELGLDWVEIDVQLTRDGTPVVIHDQTVNRCTNGRGKVGDHELERLQQLDAGSWFDKAFKGESIPTLGQLLLLCRELAINVNIELKTYHEDEADLLCHRVSQVIDAGPFSTDSLLFSSFNPACLMLMKQLQPDLRRGLLVERIPGNWPQLMAEPGCYSLHCNFRYLTRAQARAVKQAGYPLYCYTPNKPDKVKHFADWGVDMLITDRPQDYLAAGWPPGSPA</sequence>
<dbReference type="CDD" id="cd08562">
    <property type="entry name" value="GDPD_EcUgpQ_like"/>
    <property type="match status" value="1"/>
</dbReference>
<feature type="domain" description="GP-PDE" evidence="1">
    <location>
        <begin position="1"/>
        <end position="239"/>
    </location>
</feature>
<name>A0ABP6VS54_9GAMM</name>